<reference evidence="1 2" key="1">
    <citation type="submission" date="2018-06" db="EMBL/GenBank/DDBJ databases">
        <authorList>
            <consortium name="Pathogen Informatics"/>
            <person name="Doyle S."/>
        </authorList>
    </citation>
    <scope>NUCLEOTIDE SEQUENCE [LARGE SCALE GENOMIC DNA]</scope>
    <source>
        <strain evidence="1 2">NCTC11647</strain>
    </source>
</reference>
<dbReference type="OrthoDB" id="6872206at2"/>
<dbReference type="Proteomes" id="UP000251647">
    <property type="component" value="Unassembled WGS sequence"/>
</dbReference>
<protein>
    <submittedName>
        <fullName evidence="1">Uncharacterized protein</fullName>
    </submittedName>
</protein>
<organism evidence="1 2">
    <name type="scientific">Photobacterium damselae</name>
    <dbReference type="NCBI Taxonomy" id="38293"/>
    <lineage>
        <taxon>Bacteria</taxon>
        <taxon>Pseudomonadati</taxon>
        <taxon>Pseudomonadota</taxon>
        <taxon>Gammaproteobacteria</taxon>
        <taxon>Vibrionales</taxon>
        <taxon>Vibrionaceae</taxon>
        <taxon>Photobacterium</taxon>
    </lineage>
</organism>
<evidence type="ECO:0000313" key="2">
    <source>
        <dbReference type="Proteomes" id="UP000251647"/>
    </source>
</evidence>
<proteinExistence type="predicted"/>
<accession>A0A2T3QNX2</accession>
<name>A0A2T3QNX2_PHODM</name>
<dbReference type="RefSeq" id="WP_005298864.1">
    <property type="nucleotide sequence ID" value="NZ_PYOG01000002.1"/>
</dbReference>
<dbReference type="EMBL" id="UATL01000001">
    <property type="protein sequence ID" value="SPY28500.1"/>
    <property type="molecule type" value="Genomic_DNA"/>
</dbReference>
<evidence type="ECO:0000313" key="1">
    <source>
        <dbReference type="EMBL" id="SPY28500.1"/>
    </source>
</evidence>
<gene>
    <name evidence="1" type="ORF">NCTC11647_01591</name>
</gene>
<sequence length="182" mass="21335">MAVFFRLLLTFSSLLLSFSVYLVASDYKIKIFSYTFNFLQSISTYFFIVIVFSVITLFIARFIHDLDFPVDSFESIEIANDSFLPSYLGYFFVALSAASYDKPINLHSFLYVFFIMAIFIYCSRISFFNPIFLLFGYNFFYVTTKNGVKIILITKKTIKDPLRFTSGKVKKINEYTYLDMEK</sequence>
<dbReference type="AlphaFoldDB" id="A0A2T3QNX2"/>